<dbReference type="Gene3D" id="3.40.50.2300">
    <property type="match status" value="1"/>
</dbReference>
<dbReference type="PANTHER" id="PTHR44520:SF2">
    <property type="entry name" value="RESPONSE REGULATOR RCP1"/>
    <property type="match status" value="1"/>
</dbReference>
<comment type="caution">
    <text evidence="3">The sequence shown here is derived from an EMBL/GenBank/DDBJ whole genome shotgun (WGS) entry which is preliminary data.</text>
</comment>
<protein>
    <submittedName>
        <fullName evidence="3">Response regulator rcp1</fullName>
    </submittedName>
</protein>
<dbReference type="SMART" id="SM00448">
    <property type="entry name" value="REC"/>
    <property type="match status" value="1"/>
</dbReference>
<dbReference type="AlphaFoldDB" id="A0A2S9YJY1"/>
<proteinExistence type="predicted"/>
<evidence type="ECO:0000313" key="4">
    <source>
        <dbReference type="Proteomes" id="UP000238823"/>
    </source>
</evidence>
<dbReference type="RefSeq" id="WP_106091561.1">
    <property type="nucleotide sequence ID" value="NZ_PVNL01000095.1"/>
</dbReference>
<feature type="modified residue" description="4-aspartylphosphate" evidence="1">
    <location>
        <position position="64"/>
    </location>
</feature>
<evidence type="ECO:0000313" key="3">
    <source>
        <dbReference type="EMBL" id="PRQ05408.1"/>
    </source>
</evidence>
<dbReference type="PANTHER" id="PTHR44520">
    <property type="entry name" value="RESPONSE REGULATOR RCP1-RELATED"/>
    <property type="match status" value="1"/>
</dbReference>
<feature type="domain" description="Response regulatory" evidence="2">
    <location>
        <begin position="9"/>
        <end position="131"/>
    </location>
</feature>
<dbReference type="PROSITE" id="PS50110">
    <property type="entry name" value="RESPONSE_REGULATORY"/>
    <property type="match status" value="1"/>
</dbReference>
<dbReference type="SUPFAM" id="SSF52172">
    <property type="entry name" value="CheY-like"/>
    <property type="match status" value="1"/>
</dbReference>
<organism evidence="3 4">
    <name type="scientific">Enhygromyxa salina</name>
    <dbReference type="NCBI Taxonomy" id="215803"/>
    <lineage>
        <taxon>Bacteria</taxon>
        <taxon>Pseudomonadati</taxon>
        <taxon>Myxococcota</taxon>
        <taxon>Polyangia</taxon>
        <taxon>Nannocystales</taxon>
        <taxon>Nannocystaceae</taxon>
        <taxon>Enhygromyxa</taxon>
    </lineage>
</organism>
<dbReference type="GO" id="GO:0000160">
    <property type="term" value="P:phosphorelay signal transduction system"/>
    <property type="evidence" value="ECO:0007669"/>
    <property type="project" value="InterPro"/>
</dbReference>
<dbReference type="Pfam" id="PF00072">
    <property type="entry name" value="Response_reg"/>
    <property type="match status" value="1"/>
</dbReference>
<evidence type="ECO:0000256" key="1">
    <source>
        <dbReference type="PROSITE-ProRule" id="PRU00169"/>
    </source>
</evidence>
<sequence length="140" mass="16073">MIPATKPLNVFLIEDDEIDVENIRRAFRESATPPNLSTAKDGQQAIEMLEAGEVPRDRLVILLDLNMPRMNGIEFLGELRKTERFARSPVVVLTTSDAEQDKLRAYQHNVVGYILKPVTYPSFVSHMKTIEAYWRLQEFP</sequence>
<dbReference type="EMBL" id="PVNL01000095">
    <property type="protein sequence ID" value="PRQ05408.1"/>
    <property type="molecule type" value="Genomic_DNA"/>
</dbReference>
<dbReference type="InterPro" id="IPR001789">
    <property type="entry name" value="Sig_transdc_resp-reg_receiver"/>
</dbReference>
<evidence type="ECO:0000259" key="2">
    <source>
        <dbReference type="PROSITE" id="PS50110"/>
    </source>
</evidence>
<keyword evidence="1" id="KW-0597">Phosphoprotein</keyword>
<dbReference type="InterPro" id="IPR052893">
    <property type="entry name" value="TCS_response_regulator"/>
</dbReference>
<gene>
    <name evidence="3" type="primary">rcp1</name>
    <name evidence="3" type="ORF">ENSA7_46330</name>
</gene>
<accession>A0A2S9YJY1</accession>
<dbReference type="Proteomes" id="UP000238823">
    <property type="component" value="Unassembled WGS sequence"/>
</dbReference>
<name>A0A2S9YJY1_9BACT</name>
<reference evidence="3 4" key="1">
    <citation type="submission" date="2018-03" db="EMBL/GenBank/DDBJ databases">
        <title>Draft Genome Sequences of the Obligatory Marine Myxobacteria Enhygromyxa salina SWB007.</title>
        <authorList>
            <person name="Poehlein A."/>
            <person name="Moghaddam J.A."/>
            <person name="Harms H."/>
            <person name="Alanjari M."/>
            <person name="Koenig G.M."/>
            <person name="Daniel R."/>
            <person name="Schaeberle T.F."/>
        </authorList>
    </citation>
    <scope>NUCLEOTIDE SEQUENCE [LARGE SCALE GENOMIC DNA]</scope>
    <source>
        <strain evidence="3 4">SWB007</strain>
    </source>
</reference>
<dbReference type="OrthoDB" id="9793549at2"/>
<dbReference type="CDD" id="cd17557">
    <property type="entry name" value="REC_Rcp-like"/>
    <property type="match status" value="1"/>
</dbReference>
<dbReference type="InterPro" id="IPR011006">
    <property type="entry name" value="CheY-like_superfamily"/>
</dbReference>